<proteinExistence type="predicted"/>
<dbReference type="Pfam" id="PF12146">
    <property type="entry name" value="Hydrolase_4"/>
    <property type="match status" value="1"/>
</dbReference>
<sequence length="280" mass="30402">MEGVIRVGGGWRRRFSLLRRAVVVFAALFLAAGVVAVQTVPEFVLFRERLVLNLLEIESSVELQPVDMSTHDGLLLRSWYYAPAPGKPVIVYFPGRLGDLIRRPKHLFTLAEEGYGLMLAGYRGYGGNPGQPSESMLYRDAATLLAKLSDEKLAPDGIVLYGYSMGTGVASYVATRARPRAVILEAPFTSFPAAVSRQTSVPLWLVRTRFDNGSRIGAIDAPILLLAGQNDPITPPDFAEALAALSEGRSVLHVLPGANHINMPRHGGMETIAGFLFGLE</sequence>
<reference evidence="3 4" key="1">
    <citation type="submission" date="2022-09" db="EMBL/GenBank/DDBJ databases">
        <title>Chelativorans salina sp. nov., a novel slightly halophilic bacterium isolated from a saline lake sediment enrichment.</title>
        <authorList>
            <person name="Gao L."/>
            <person name="Fang B.-Z."/>
            <person name="Li W.-J."/>
        </authorList>
    </citation>
    <scope>NUCLEOTIDE SEQUENCE [LARGE SCALE GENOMIC DNA]</scope>
    <source>
        <strain evidence="3 4">EGI FJ00035</strain>
    </source>
</reference>
<evidence type="ECO:0000313" key="4">
    <source>
        <dbReference type="Proteomes" id="UP001320831"/>
    </source>
</evidence>
<gene>
    <name evidence="3" type="ORF">N5A92_07200</name>
</gene>
<accession>A0ABT2LKM6</accession>
<evidence type="ECO:0000313" key="3">
    <source>
        <dbReference type="EMBL" id="MCT7374821.1"/>
    </source>
</evidence>
<dbReference type="Gene3D" id="3.40.50.1820">
    <property type="entry name" value="alpha/beta hydrolase"/>
    <property type="match status" value="1"/>
</dbReference>
<comment type="caution">
    <text evidence="3">The sequence shown here is derived from an EMBL/GenBank/DDBJ whole genome shotgun (WGS) entry which is preliminary data.</text>
</comment>
<feature type="domain" description="Peptidase S33 tripeptidyl aminopeptidase-like C-terminal" evidence="1">
    <location>
        <begin position="220"/>
        <end position="260"/>
    </location>
</feature>
<dbReference type="InterPro" id="IPR022742">
    <property type="entry name" value="Hydrolase_4"/>
</dbReference>
<protein>
    <submittedName>
        <fullName evidence="3">Alpha/beta hydrolase</fullName>
    </submittedName>
</protein>
<name>A0ABT2LKM6_9HYPH</name>
<dbReference type="SUPFAM" id="SSF53474">
    <property type="entry name" value="alpha/beta-Hydrolases"/>
    <property type="match status" value="1"/>
</dbReference>
<keyword evidence="4" id="KW-1185">Reference proteome</keyword>
<dbReference type="GO" id="GO:0016787">
    <property type="term" value="F:hydrolase activity"/>
    <property type="evidence" value="ECO:0007669"/>
    <property type="project" value="UniProtKB-KW"/>
</dbReference>
<dbReference type="PANTHER" id="PTHR12277">
    <property type="entry name" value="ALPHA/BETA HYDROLASE DOMAIN-CONTAINING PROTEIN"/>
    <property type="match status" value="1"/>
</dbReference>
<dbReference type="PANTHER" id="PTHR12277:SF81">
    <property type="entry name" value="PROTEIN ABHD13"/>
    <property type="match status" value="1"/>
</dbReference>
<dbReference type="EMBL" id="JAOCZP010000002">
    <property type="protein sequence ID" value="MCT7374821.1"/>
    <property type="molecule type" value="Genomic_DNA"/>
</dbReference>
<keyword evidence="3" id="KW-0378">Hydrolase</keyword>
<organism evidence="3 4">
    <name type="scientific">Chelativorans salis</name>
    <dbReference type="NCBI Taxonomy" id="2978478"/>
    <lineage>
        <taxon>Bacteria</taxon>
        <taxon>Pseudomonadati</taxon>
        <taxon>Pseudomonadota</taxon>
        <taxon>Alphaproteobacteria</taxon>
        <taxon>Hyphomicrobiales</taxon>
        <taxon>Phyllobacteriaceae</taxon>
        <taxon>Chelativorans</taxon>
    </lineage>
</organism>
<evidence type="ECO:0000259" key="2">
    <source>
        <dbReference type="Pfam" id="PF12146"/>
    </source>
</evidence>
<dbReference type="InterPro" id="IPR013595">
    <property type="entry name" value="Pept_S33_TAP-like_C"/>
</dbReference>
<dbReference type="Proteomes" id="UP001320831">
    <property type="component" value="Unassembled WGS sequence"/>
</dbReference>
<dbReference type="InterPro" id="IPR029058">
    <property type="entry name" value="AB_hydrolase_fold"/>
</dbReference>
<evidence type="ECO:0000259" key="1">
    <source>
        <dbReference type="Pfam" id="PF08386"/>
    </source>
</evidence>
<dbReference type="RefSeq" id="WP_260901333.1">
    <property type="nucleotide sequence ID" value="NZ_JAOCZP010000002.1"/>
</dbReference>
<dbReference type="Pfam" id="PF08386">
    <property type="entry name" value="Abhydrolase_4"/>
    <property type="match status" value="1"/>
</dbReference>
<feature type="domain" description="Serine aminopeptidase S33" evidence="2">
    <location>
        <begin position="89"/>
        <end position="195"/>
    </location>
</feature>